<name>D4BLA9_BIFBR</name>
<reference evidence="3 4" key="1">
    <citation type="submission" date="2010-02" db="EMBL/GenBank/DDBJ databases">
        <authorList>
            <person name="Weinstock G."/>
            <person name="Sodergren E."/>
            <person name="Clifton S."/>
            <person name="Fulton L."/>
            <person name="Fulton B."/>
            <person name="Courtney L."/>
            <person name="Fronick C."/>
            <person name="Harrison M."/>
            <person name="Strong C."/>
            <person name="Farmer C."/>
            <person name="Delahaunty K."/>
            <person name="Markovic C."/>
            <person name="Hall O."/>
            <person name="Minx P."/>
            <person name="Tomlinson C."/>
            <person name="Mitreva M."/>
            <person name="Nelson J."/>
            <person name="Hou S."/>
            <person name="Wollam A."/>
            <person name="Pepin K.H."/>
            <person name="Johnson M."/>
            <person name="Bhonagiri V."/>
            <person name="Zhang X."/>
            <person name="Suruliraj S."/>
            <person name="Warren W."/>
            <person name="Chinwalla A."/>
            <person name="Mardis E.R."/>
            <person name="Wilson R.K."/>
        </authorList>
    </citation>
    <scope>NUCLEOTIDE SEQUENCE [LARGE SCALE GENOMIC DNA]</scope>
    <source>
        <strain evidence="3 4">DSM 20213</strain>
    </source>
</reference>
<dbReference type="PANTHER" id="PTHR35004">
    <property type="entry name" value="TRANSPOSASE RV3428C-RELATED"/>
    <property type="match status" value="1"/>
</dbReference>
<dbReference type="PATRIC" id="fig|518634.7.peg.34"/>
<sequence length="473" mass="52066">MSWGLVDNDGVGGCCGVMDTRQQSGTAGDNQTTSSAQRSEYLRNKALAAAINDGESVAGAARRYGVSRQRAYKIKRRWDADGDSGLPPRSRAARTIANRTDAVLASRIVELRRQLEKDGPDAGAESIAARLEREGVRPPANSAIHRILVSAGLVRPEPGKRPKASCTRFEASLPDELWQSDFTHWPIATVPGAVVVSRLDDRSRNLLHARAFAMVTMDDVQATFLQACAEHGIPARTLTDNGTVYTTRPISAAPGRSERTLALMGVRQSNGRPCHPQTQGKIERYHRTLKQWLSARPLTSSIDELNEQLAEFRHVYNEERPHRALGRRTPGEAYRAKGKALPDPELAAGTQTKLDEQRRRETTAGSPGATRRKPIPKDERAEPARADVTIGPGIRRIDRRGCVTQNNIAGKRRIFNLGKHNAGRMAELLIDHGRAVATDLETGEILADQTLDATREYQYHKPANDVNDAPRQM</sequence>
<dbReference type="AlphaFoldDB" id="D4BLA9"/>
<feature type="compositionally biased region" description="Basic and acidic residues" evidence="1">
    <location>
        <begin position="353"/>
        <end position="362"/>
    </location>
</feature>
<dbReference type="HOGENOM" id="CLU_027402_15_3_11"/>
<comment type="caution">
    <text evidence="3">The sequence shown here is derived from an EMBL/GenBank/DDBJ whole genome shotgun (WGS) entry which is preliminary data.</text>
</comment>
<keyword evidence="4" id="KW-1185">Reference proteome</keyword>
<dbReference type="GO" id="GO:0003676">
    <property type="term" value="F:nucleic acid binding"/>
    <property type="evidence" value="ECO:0007669"/>
    <property type="project" value="InterPro"/>
</dbReference>
<dbReference type="InterPro" id="IPR036397">
    <property type="entry name" value="RNaseH_sf"/>
</dbReference>
<proteinExistence type="predicted"/>
<dbReference type="Gene3D" id="3.30.420.10">
    <property type="entry name" value="Ribonuclease H-like superfamily/Ribonuclease H"/>
    <property type="match status" value="1"/>
</dbReference>
<dbReference type="InterPro" id="IPR012337">
    <property type="entry name" value="RNaseH-like_sf"/>
</dbReference>
<dbReference type="InterPro" id="IPR009057">
    <property type="entry name" value="Homeodomain-like_sf"/>
</dbReference>
<dbReference type="PANTHER" id="PTHR35004:SF7">
    <property type="entry name" value="INTEGRASE PROTEIN"/>
    <property type="match status" value="1"/>
</dbReference>
<dbReference type="Proteomes" id="UP000003191">
    <property type="component" value="Unassembled WGS sequence"/>
</dbReference>
<dbReference type="STRING" id="1685.RY69_1071"/>
<evidence type="ECO:0000313" key="4">
    <source>
        <dbReference type="Proteomes" id="UP000003191"/>
    </source>
</evidence>
<dbReference type="EMBL" id="ACCG02000002">
    <property type="protein sequence ID" value="EFE90097.1"/>
    <property type="molecule type" value="Genomic_DNA"/>
</dbReference>
<dbReference type="SUPFAM" id="SSF53098">
    <property type="entry name" value="Ribonuclease H-like"/>
    <property type="match status" value="1"/>
</dbReference>
<feature type="compositionally biased region" description="Basic and acidic residues" evidence="1">
    <location>
        <begin position="375"/>
        <end position="385"/>
    </location>
</feature>
<organism evidence="3 4">
    <name type="scientific">Bifidobacterium breve DSM 20213 = JCM 1192</name>
    <dbReference type="NCBI Taxonomy" id="518634"/>
    <lineage>
        <taxon>Bacteria</taxon>
        <taxon>Bacillati</taxon>
        <taxon>Actinomycetota</taxon>
        <taxon>Actinomycetes</taxon>
        <taxon>Bifidobacteriales</taxon>
        <taxon>Bifidobacteriaceae</taxon>
        <taxon>Bifidobacterium</taxon>
    </lineage>
</organism>
<evidence type="ECO:0000313" key="3">
    <source>
        <dbReference type="EMBL" id="EFE90097.1"/>
    </source>
</evidence>
<feature type="domain" description="Integrase catalytic" evidence="2">
    <location>
        <begin position="170"/>
        <end position="338"/>
    </location>
</feature>
<gene>
    <name evidence="3" type="ORF">BIFBRE_02841</name>
</gene>
<feature type="region of interest" description="Disordered" evidence="1">
    <location>
        <begin position="321"/>
        <end position="385"/>
    </location>
</feature>
<dbReference type="GO" id="GO:0015074">
    <property type="term" value="P:DNA integration"/>
    <property type="evidence" value="ECO:0007669"/>
    <property type="project" value="InterPro"/>
</dbReference>
<dbReference type="Pfam" id="PF13565">
    <property type="entry name" value="HTH_32"/>
    <property type="match status" value="1"/>
</dbReference>
<dbReference type="SUPFAM" id="SSF46689">
    <property type="entry name" value="Homeodomain-like"/>
    <property type="match status" value="1"/>
</dbReference>
<protein>
    <submittedName>
        <fullName evidence="3">Integrase core domain protein</fullName>
    </submittedName>
</protein>
<dbReference type="PROSITE" id="PS50994">
    <property type="entry name" value="INTEGRASE"/>
    <property type="match status" value="1"/>
</dbReference>
<dbReference type="NCBIfam" id="NF033577">
    <property type="entry name" value="transpos_IS481"/>
    <property type="match status" value="1"/>
</dbReference>
<evidence type="ECO:0000259" key="2">
    <source>
        <dbReference type="PROSITE" id="PS50994"/>
    </source>
</evidence>
<dbReference type="InterPro" id="IPR001584">
    <property type="entry name" value="Integrase_cat-core"/>
</dbReference>
<accession>D4BLA9</accession>
<evidence type="ECO:0000256" key="1">
    <source>
        <dbReference type="SAM" id="MobiDB-lite"/>
    </source>
</evidence>
<dbReference type="InterPro" id="IPR047656">
    <property type="entry name" value="IS481-like_transpos"/>
</dbReference>
<dbReference type="Pfam" id="PF13683">
    <property type="entry name" value="rve_3"/>
    <property type="match status" value="1"/>
</dbReference>